<gene>
    <name evidence="2" type="ORF">FVE85_2299</name>
</gene>
<keyword evidence="3" id="KW-1185">Reference proteome</keyword>
<feature type="compositionally biased region" description="Polar residues" evidence="1">
    <location>
        <begin position="72"/>
        <end position="81"/>
    </location>
</feature>
<evidence type="ECO:0000313" key="2">
    <source>
        <dbReference type="EMBL" id="KAA8496144.1"/>
    </source>
</evidence>
<feature type="region of interest" description="Disordered" evidence="1">
    <location>
        <begin position="172"/>
        <end position="200"/>
    </location>
</feature>
<dbReference type="Proteomes" id="UP000324585">
    <property type="component" value="Unassembled WGS sequence"/>
</dbReference>
<feature type="region of interest" description="Disordered" evidence="1">
    <location>
        <begin position="60"/>
        <end position="84"/>
    </location>
</feature>
<evidence type="ECO:0000256" key="1">
    <source>
        <dbReference type="SAM" id="MobiDB-lite"/>
    </source>
</evidence>
<name>A0A5J4YZG3_PORPP</name>
<dbReference type="AlphaFoldDB" id="A0A5J4YZG3"/>
<sequence>MVAALAGTFARFALPVALGGVVTLWVFRAPLVSIALSHVTRTPVRVRSIGVRRVPVTVTEGSDTSVDERRGGTSTAAPSTRTEAKPEQAWQVSFHDFCMKDNAGASQNALAVALLSVLIMRSKPLDKKSAKGVQLQLDVVIGQPKATVEFRNYSLTSSNWFDIANRGRARPALATTGGASRKHASKKSRSDAEAGGERQKGATWQLNSVKLEGGMTLALRTTCLEDPVLHPDIVLTDINYRRDDFTSLPAVSKWVQSLAVREMLKRSGALPKEFRTSAGSYALKVIEKETEVIRGDASRALSTMDRLTNEVEEATPPELQVQIKKLVRAGRGILGQARSALDPETWRSSIKAREPNDQHTTATTTANP</sequence>
<feature type="compositionally biased region" description="Polar residues" evidence="1">
    <location>
        <begin position="358"/>
        <end position="368"/>
    </location>
</feature>
<protein>
    <submittedName>
        <fullName evidence="2">Uncharacterized protein</fullName>
    </submittedName>
</protein>
<comment type="caution">
    <text evidence="2">The sequence shown here is derived from an EMBL/GenBank/DDBJ whole genome shotgun (WGS) entry which is preliminary data.</text>
</comment>
<feature type="region of interest" description="Disordered" evidence="1">
    <location>
        <begin position="344"/>
        <end position="368"/>
    </location>
</feature>
<feature type="compositionally biased region" description="Basic and acidic residues" evidence="1">
    <location>
        <begin position="188"/>
        <end position="200"/>
    </location>
</feature>
<accession>A0A5J4YZG3</accession>
<reference evidence="3" key="1">
    <citation type="journal article" date="2019" name="Nat. Commun.">
        <title>Expansion of phycobilisome linker gene families in mesophilic red algae.</title>
        <authorList>
            <person name="Lee J."/>
            <person name="Kim D."/>
            <person name="Bhattacharya D."/>
            <person name="Yoon H.S."/>
        </authorList>
    </citation>
    <scope>NUCLEOTIDE SEQUENCE [LARGE SCALE GENOMIC DNA]</scope>
    <source>
        <strain evidence="3">CCMP 1328</strain>
    </source>
</reference>
<proteinExistence type="predicted"/>
<organism evidence="2 3">
    <name type="scientific">Porphyridium purpureum</name>
    <name type="common">Red alga</name>
    <name type="synonym">Porphyridium cruentum</name>
    <dbReference type="NCBI Taxonomy" id="35688"/>
    <lineage>
        <taxon>Eukaryota</taxon>
        <taxon>Rhodophyta</taxon>
        <taxon>Bangiophyceae</taxon>
        <taxon>Porphyridiales</taxon>
        <taxon>Porphyridiaceae</taxon>
        <taxon>Porphyridium</taxon>
    </lineage>
</organism>
<evidence type="ECO:0000313" key="3">
    <source>
        <dbReference type="Proteomes" id="UP000324585"/>
    </source>
</evidence>
<dbReference type="EMBL" id="VRMN01000003">
    <property type="protein sequence ID" value="KAA8496144.1"/>
    <property type="molecule type" value="Genomic_DNA"/>
</dbReference>